<dbReference type="Proteomes" id="UP001338309">
    <property type="component" value="Unassembled WGS sequence"/>
</dbReference>
<sequence length="305" mass="34457">MKKFLSFFLVFLGLAFHGLYAQSRKLISQYHAISGYFNPSLTGYGGSEIKALVRNQWGPLNSNPKSYFLGADVEFSDLSGKESSVVEGKNAMGFALLTDTHGAFRENQLLINYATRIRVAEKANVRLGAGVFYQGVRLDGNQLTFEQQNDPKLSEYLGKVSDQQFLDFNLGISLTHPNYYFGYSIQRVGSGRISGGDSFLDRFPKEQLIQAGYKTMLTPDFEVSTDFLFRSWEGGKDILDINLKVLMKETFWLGFGHRFDFTTNIQGGVKIKRISFGYVYEFPSSSNYLLPGNIQEFLLTYHVGR</sequence>
<evidence type="ECO:0000313" key="1">
    <source>
        <dbReference type="EMBL" id="GMQ30725.1"/>
    </source>
</evidence>
<protein>
    <recommendedName>
        <fullName evidence="3">Type IX secretion system membrane protein PorP/SprF</fullName>
    </recommendedName>
</protein>
<name>A0ABQ6PRW4_9BACT</name>
<reference evidence="1 2" key="1">
    <citation type="submission" date="2023-08" db="EMBL/GenBank/DDBJ databases">
        <title>Draft genome sequence of Algoriphagus confluentis.</title>
        <authorList>
            <person name="Takatani N."/>
            <person name="Hosokawa M."/>
            <person name="Sawabe T."/>
        </authorList>
    </citation>
    <scope>NUCLEOTIDE SEQUENCE [LARGE SCALE GENOMIC DNA]</scope>
    <source>
        <strain evidence="1 2">NBRC 111222</strain>
    </source>
</reference>
<dbReference type="EMBL" id="BTPD01000011">
    <property type="protein sequence ID" value="GMQ30725.1"/>
    <property type="molecule type" value="Genomic_DNA"/>
</dbReference>
<dbReference type="NCBIfam" id="TIGR03519">
    <property type="entry name" value="T9SS_PorP_fam"/>
    <property type="match status" value="1"/>
</dbReference>
<evidence type="ECO:0008006" key="3">
    <source>
        <dbReference type="Google" id="ProtNLM"/>
    </source>
</evidence>
<gene>
    <name evidence="1" type="ORF">Aconfl_33680</name>
</gene>
<dbReference type="RefSeq" id="WP_338225430.1">
    <property type="nucleotide sequence ID" value="NZ_BTPD01000011.1"/>
</dbReference>
<organism evidence="1 2">
    <name type="scientific">Algoriphagus confluentis</name>
    <dbReference type="NCBI Taxonomy" id="1697556"/>
    <lineage>
        <taxon>Bacteria</taxon>
        <taxon>Pseudomonadati</taxon>
        <taxon>Bacteroidota</taxon>
        <taxon>Cytophagia</taxon>
        <taxon>Cytophagales</taxon>
        <taxon>Cyclobacteriaceae</taxon>
        <taxon>Algoriphagus</taxon>
    </lineage>
</organism>
<evidence type="ECO:0000313" key="2">
    <source>
        <dbReference type="Proteomes" id="UP001338309"/>
    </source>
</evidence>
<proteinExistence type="predicted"/>
<accession>A0ABQ6PRW4</accession>
<comment type="caution">
    <text evidence="1">The sequence shown here is derived from an EMBL/GenBank/DDBJ whole genome shotgun (WGS) entry which is preliminary data.</text>
</comment>
<dbReference type="InterPro" id="IPR019861">
    <property type="entry name" value="PorP/SprF_Bacteroidetes"/>
</dbReference>
<dbReference type="Pfam" id="PF11751">
    <property type="entry name" value="PorP_SprF"/>
    <property type="match status" value="1"/>
</dbReference>
<keyword evidence="2" id="KW-1185">Reference proteome</keyword>